<dbReference type="CDD" id="cd07433">
    <property type="entry name" value="PHP_PolIIIA_DnaE1"/>
    <property type="match status" value="1"/>
</dbReference>
<evidence type="ECO:0000256" key="10">
    <source>
        <dbReference type="ARBA" id="ARBA00025611"/>
    </source>
</evidence>
<dbReference type="InterPro" id="IPR004365">
    <property type="entry name" value="NA-bd_OB_tRNA"/>
</dbReference>
<accession>A0A2T0VVH6</accession>
<evidence type="ECO:0000259" key="13">
    <source>
        <dbReference type="SMART" id="SM00481"/>
    </source>
</evidence>
<dbReference type="GO" id="GO:0008408">
    <property type="term" value="F:3'-5' exonuclease activity"/>
    <property type="evidence" value="ECO:0007669"/>
    <property type="project" value="InterPro"/>
</dbReference>
<dbReference type="Pfam" id="PF14579">
    <property type="entry name" value="HHH_6"/>
    <property type="match status" value="1"/>
</dbReference>
<evidence type="ECO:0000256" key="9">
    <source>
        <dbReference type="ARBA" id="ARBA00022932"/>
    </source>
</evidence>
<comment type="function">
    <text evidence="10">DNA polymerase III is a complex, multichain enzyme responsible for most of the replicative synthesis in bacteria. This DNA polymerase also exhibits 3' to 5' exonuclease activity. The alpha chain is the DNA polymerase.</text>
</comment>
<dbReference type="EC" id="2.7.7.7" evidence="3"/>
<keyword evidence="15" id="KW-1185">Reference proteome</keyword>
<organism evidence="14 15">
    <name type="scientific">Yoonia maritima</name>
    <dbReference type="NCBI Taxonomy" id="1435347"/>
    <lineage>
        <taxon>Bacteria</taxon>
        <taxon>Pseudomonadati</taxon>
        <taxon>Pseudomonadota</taxon>
        <taxon>Alphaproteobacteria</taxon>
        <taxon>Rhodobacterales</taxon>
        <taxon>Paracoccaceae</taxon>
        <taxon>Yoonia</taxon>
    </lineage>
</organism>
<comment type="subcellular location">
    <subcellularLocation>
        <location evidence="1">Cytoplasm</location>
    </subcellularLocation>
</comment>
<dbReference type="GO" id="GO:0006260">
    <property type="term" value="P:DNA replication"/>
    <property type="evidence" value="ECO:0007669"/>
    <property type="project" value="UniProtKB-KW"/>
</dbReference>
<keyword evidence="9" id="KW-0239">DNA-directed DNA polymerase</keyword>
<evidence type="ECO:0000256" key="3">
    <source>
        <dbReference type="ARBA" id="ARBA00012417"/>
    </source>
</evidence>
<dbReference type="Gene3D" id="1.10.10.1600">
    <property type="entry name" value="Bacterial DNA polymerase III alpha subunit, thumb domain"/>
    <property type="match status" value="1"/>
</dbReference>
<dbReference type="Gene3D" id="1.10.150.870">
    <property type="match status" value="1"/>
</dbReference>
<dbReference type="InterPro" id="IPR040982">
    <property type="entry name" value="DNA_pol3_finger"/>
</dbReference>
<dbReference type="Pfam" id="PF02811">
    <property type="entry name" value="PHP"/>
    <property type="match status" value="1"/>
</dbReference>
<dbReference type="SMART" id="SM00481">
    <property type="entry name" value="POLIIIAc"/>
    <property type="match status" value="1"/>
</dbReference>
<evidence type="ECO:0000256" key="2">
    <source>
        <dbReference type="ARBA" id="ARBA00009496"/>
    </source>
</evidence>
<dbReference type="Pfam" id="PF01336">
    <property type="entry name" value="tRNA_anti-codon"/>
    <property type="match status" value="1"/>
</dbReference>
<gene>
    <name evidence="14" type="ORF">CLV80_11230</name>
</gene>
<dbReference type="AlphaFoldDB" id="A0A2T0VVH6"/>
<evidence type="ECO:0000256" key="8">
    <source>
        <dbReference type="ARBA" id="ARBA00022705"/>
    </source>
</evidence>
<evidence type="ECO:0000256" key="4">
    <source>
        <dbReference type="ARBA" id="ARBA00019114"/>
    </source>
</evidence>
<dbReference type="InterPro" id="IPR029460">
    <property type="entry name" value="DNAPol_HHH"/>
</dbReference>
<dbReference type="InterPro" id="IPR003141">
    <property type="entry name" value="Pol/His_phosphatase_N"/>
</dbReference>
<dbReference type="OrthoDB" id="9803237at2"/>
<dbReference type="PANTHER" id="PTHR32294:SF0">
    <property type="entry name" value="DNA POLYMERASE III SUBUNIT ALPHA"/>
    <property type="match status" value="1"/>
</dbReference>
<keyword evidence="5" id="KW-0963">Cytoplasm</keyword>
<evidence type="ECO:0000256" key="5">
    <source>
        <dbReference type="ARBA" id="ARBA00022490"/>
    </source>
</evidence>
<evidence type="ECO:0000313" key="14">
    <source>
        <dbReference type="EMBL" id="PRY75443.1"/>
    </source>
</evidence>
<evidence type="ECO:0000256" key="6">
    <source>
        <dbReference type="ARBA" id="ARBA00022679"/>
    </source>
</evidence>
<dbReference type="Pfam" id="PF17657">
    <property type="entry name" value="DNA_pol3_finger"/>
    <property type="match status" value="1"/>
</dbReference>
<sequence length="1166" mass="128827">MSTNPRFIHLRVHTEYSLLEGAVPVKKLPGMAAAMDMPAVAVTDRNNMFCALEFSEGASKAGIQPIIGCQVDLCYTTPEPGKRPEDPAPIVLLAQTEAGYMNLMKLNSCEYLDAGGQLPQVTLDDLSQYHEGLICLSGGPDGPVGRLLRQGQRPKAEALMDRLAVTYPDRLYVELQRHPIDGGLPEAERLSERGHVEMAYAKNLPLVATNDVYFPKTGLYEAHDALLCISEGAYVDQQEPRRRLTPQHYFKSPQEMVTLFADLPEAIENTVEIAKRCAFKTYKRDPILPKFADDEVAELRRQAEEGLKARLAIIPHAAEVAEYEKRLEFELSIIEGMGFPGYFLIVADFIKWSKDNGIPVGPGRGSGAGSLVAYALLITDLDPLRYSLLFERFLNPERVSMPDFDIDFCMDRREEVIRYVQEKYGRDKVGQIITFGALLSKAAVRDVGRVLQMSYGQVDRLSKMIPVEGVKPVSIEKALADEPRLREEAQNEEVVDRLLKYAQQVEGLLRNASTHAAGVVIGDRPLDELVPLYQDPRSDMPATQFNMKWVEQAGLVKFDFLGLKTLTVIQNAVELVKKNGRTLNVAADGTELYQAPVGFEYDIGAIPLDDEASYKLYSSAKTVAVFQVESSGMMDALKRMKPTCIEDIVALVALYRPGPMENIPTYCEVKNGQREIESVHESIDYLLAETQGIIVYQEQVMQIAQVMAGYSLGGADLLRRAMGKKIAEEMAKERPKFEKGAMENGVDKKKAAEVFDLLEKFANYGFNKSHAAAYAVVSYQTAWLKANHPIEFMAGVMNCDIHLTDKLGVYFQEVKKGLGIEYTPPCVNRSQATFDVFEGKLVYALGALKNVGVEAMKLIVEGRGDSEFVNLFDFARRVDLKRVGKRPLEMLARAGAFDVLDRNRRRVMMSLDALSGYSGAIHDQKSSNQVSLFGEAGDDLPEPRLAGGDDWLPAERLAEEFKAIGFYLSGHPLDDYMGALKRKQVLTLDEVTAKAERGPCVVKMAGTVSGRQERKSARGNRFAFAQLSDPTGQYEVTLFSDTLEAARDYLETGSQVVLSCEATMESDQLKLLGRSVAPIDNVVADAGGSALRVFIDTPDAIESVASILANAIKDGVRAGRGPVYFNLIHPDLPGEVELDLGEDFPVNPQIKGALRSLNGVIEVEDA</sequence>
<comment type="caution">
    <text evidence="14">The sequence shown here is derived from an EMBL/GenBank/DDBJ whole genome shotgun (WGS) entry which is preliminary data.</text>
</comment>
<evidence type="ECO:0000256" key="11">
    <source>
        <dbReference type="ARBA" id="ARBA00026073"/>
    </source>
</evidence>
<keyword evidence="8" id="KW-0235">DNA replication</keyword>
<feature type="domain" description="Polymerase/histidinol phosphatase N-terminal" evidence="13">
    <location>
        <begin position="8"/>
        <end position="75"/>
    </location>
</feature>
<dbReference type="CDD" id="cd04485">
    <property type="entry name" value="DnaE_OBF"/>
    <property type="match status" value="1"/>
</dbReference>
<dbReference type="InterPro" id="IPR041931">
    <property type="entry name" value="DNA_pol3_alpha_thumb_dom"/>
</dbReference>
<dbReference type="InterPro" id="IPR004013">
    <property type="entry name" value="PHP_dom"/>
</dbReference>
<dbReference type="NCBIfam" id="NF004226">
    <property type="entry name" value="PRK05673.1"/>
    <property type="match status" value="1"/>
</dbReference>
<comment type="catalytic activity">
    <reaction evidence="12">
        <text>DNA(n) + a 2'-deoxyribonucleoside 5'-triphosphate = DNA(n+1) + diphosphate</text>
        <dbReference type="Rhea" id="RHEA:22508"/>
        <dbReference type="Rhea" id="RHEA-COMP:17339"/>
        <dbReference type="Rhea" id="RHEA-COMP:17340"/>
        <dbReference type="ChEBI" id="CHEBI:33019"/>
        <dbReference type="ChEBI" id="CHEBI:61560"/>
        <dbReference type="ChEBI" id="CHEBI:173112"/>
        <dbReference type="EC" id="2.7.7.7"/>
    </reaction>
</comment>
<dbReference type="InterPro" id="IPR011708">
    <property type="entry name" value="DNA_pol3_alpha_NTPase_dom"/>
</dbReference>
<name>A0A2T0VVH6_9RHOB</name>
<dbReference type="InterPro" id="IPR049821">
    <property type="entry name" value="PolIIIA_DnaE1_PHP"/>
</dbReference>
<dbReference type="InterPro" id="IPR016195">
    <property type="entry name" value="Pol/histidinol_Pase-like"/>
</dbReference>
<comment type="subunit">
    <text evidence="11">DNA polymerase III contains a core (composed of alpha, epsilon and theta chains) that associates with a tau subunit. This core dimerizes to form the POLIII' complex. PolIII' associates with the gamma complex (composed of gamma, delta, delta', psi and chi chains) and with the beta chain to form the complete DNA polymerase III complex.</text>
</comment>
<protein>
    <recommendedName>
        <fullName evidence="4">DNA polymerase III subunit alpha</fullName>
        <ecNumber evidence="3">2.7.7.7</ecNumber>
    </recommendedName>
</protein>
<dbReference type="SUPFAM" id="SSF89550">
    <property type="entry name" value="PHP domain-like"/>
    <property type="match status" value="1"/>
</dbReference>
<dbReference type="InterPro" id="IPR004805">
    <property type="entry name" value="DnaE2/DnaE/PolC"/>
</dbReference>
<dbReference type="GO" id="GO:0003676">
    <property type="term" value="F:nucleic acid binding"/>
    <property type="evidence" value="ECO:0007669"/>
    <property type="project" value="InterPro"/>
</dbReference>
<dbReference type="NCBIfam" id="TIGR00594">
    <property type="entry name" value="polc"/>
    <property type="match status" value="1"/>
</dbReference>
<keyword evidence="7" id="KW-0548">Nucleotidyltransferase</keyword>
<evidence type="ECO:0000256" key="7">
    <source>
        <dbReference type="ARBA" id="ARBA00022695"/>
    </source>
</evidence>
<dbReference type="GO" id="GO:0005737">
    <property type="term" value="C:cytoplasm"/>
    <property type="evidence" value="ECO:0007669"/>
    <property type="project" value="UniProtKB-SubCell"/>
</dbReference>
<dbReference type="GO" id="GO:0003887">
    <property type="term" value="F:DNA-directed DNA polymerase activity"/>
    <property type="evidence" value="ECO:0007669"/>
    <property type="project" value="UniProtKB-KW"/>
</dbReference>
<dbReference type="RefSeq" id="WP_106358794.1">
    <property type="nucleotide sequence ID" value="NZ_PVTP01000012.1"/>
</dbReference>
<proteinExistence type="inferred from homology"/>
<dbReference type="Gene3D" id="3.20.20.140">
    <property type="entry name" value="Metal-dependent hydrolases"/>
    <property type="match status" value="1"/>
</dbReference>
<evidence type="ECO:0000256" key="12">
    <source>
        <dbReference type="ARBA" id="ARBA00049244"/>
    </source>
</evidence>
<dbReference type="EMBL" id="PVTP01000012">
    <property type="protein sequence ID" value="PRY75443.1"/>
    <property type="molecule type" value="Genomic_DNA"/>
</dbReference>
<reference evidence="14 15" key="1">
    <citation type="submission" date="2018-03" db="EMBL/GenBank/DDBJ databases">
        <title>Genomic Encyclopedia of Archaeal and Bacterial Type Strains, Phase II (KMG-II): from individual species to whole genera.</title>
        <authorList>
            <person name="Goeker M."/>
        </authorList>
    </citation>
    <scope>NUCLEOTIDE SEQUENCE [LARGE SCALE GENOMIC DNA]</scope>
    <source>
        <strain evidence="14 15">DSM 101533</strain>
    </source>
</reference>
<keyword evidence="6" id="KW-0808">Transferase</keyword>
<comment type="similarity">
    <text evidence="2">Belongs to the DNA polymerase type-C family. DnaE subfamily.</text>
</comment>
<evidence type="ECO:0000256" key="1">
    <source>
        <dbReference type="ARBA" id="ARBA00004496"/>
    </source>
</evidence>
<evidence type="ECO:0000313" key="15">
    <source>
        <dbReference type="Proteomes" id="UP000238007"/>
    </source>
</evidence>
<dbReference type="Pfam" id="PF07733">
    <property type="entry name" value="DNA_pol3_alpha"/>
    <property type="match status" value="1"/>
</dbReference>
<dbReference type="Proteomes" id="UP000238007">
    <property type="component" value="Unassembled WGS sequence"/>
</dbReference>
<dbReference type="PANTHER" id="PTHR32294">
    <property type="entry name" value="DNA POLYMERASE III SUBUNIT ALPHA"/>
    <property type="match status" value="1"/>
</dbReference>